<proteinExistence type="predicted"/>
<dbReference type="InParanoid" id="A2DFT0"/>
<organism evidence="2 3">
    <name type="scientific">Trichomonas vaginalis (strain ATCC PRA-98 / G3)</name>
    <dbReference type="NCBI Taxonomy" id="412133"/>
    <lineage>
        <taxon>Eukaryota</taxon>
        <taxon>Metamonada</taxon>
        <taxon>Parabasalia</taxon>
        <taxon>Trichomonadida</taxon>
        <taxon>Trichomonadidae</taxon>
        <taxon>Trichomonas</taxon>
    </lineage>
</organism>
<feature type="domain" description="Initiator binding" evidence="1">
    <location>
        <begin position="25"/>
        <end position="142"/>
    </location>
</feature>
<dbReference type="Proteomes" id="UP000001542">
    <property type="component" value="Unassembled WGS sequence"/>
</dbReference>
<evidence type="ECO:0000259" key="1">
    <source>
        <dbReference type="Pfam" id="PF10416"/>
    </source>
</evidence>
<dbReference type="AlphaFoldDB" id="A2DFT0"/>
<evidence type="ECO:0000313" key="3">
    <source>
        <dbReference type="Proteomes" id="UP000001542"/>
    </source>
</evidence>
<dbReference type="RefSeq" id="XP_001581769.1">
    <property type="nucleotide sequence ID" value="XM_001581719.1"/>
</dbReference>
<reference evidence="2" key="2">
    <citation type="journal article" date="2007" name="Science">
        <title>Draft genome sequence of the sexually transmitted pathogen Trichomonas vaginalis.</title>
        <authorList>
            <person name="Carlton J.M."/>
            <person name="Hirt R.P."/>
            <person name="Silva J.C."/>
            <person name="Delcher A.L."/>
            <person name="Schatz M."/>
            <person name="Zhao Q."/>
            <person name="Wortman J.R."/>
            <person name="Bidwell S.L."/>
            <person name="Alsmark U.C.M."/>
            <person name="Besteiro S."/>
            <person name="Sicheritz-Ponten T."/>
            <person name="Noel C.J."/>
            <person name="Dacks J.B."/>
            <person name="Foster P.G."/>
            <person name="Simillion C."/>
            <person name="Van de Peer Y."/>
            <person name="Miranda-Saavedra D."/>
            <person name="Barton G.J."/>
            <person name="Westrop G.D."/>
            <person name="Mueller S."/>
            <person name="Dessi D."/>
            <person name="Fiori P.L."/>
            <person name="Ren Q."/>
            <person name="Paulsen I."/>
            <person name="Zhang H."/>
            <person name="Bastida-Corcuera F.D."/>
            <person name="Simoes-Barbosa A."/>
            <person name="Brown M.T."/>
            <person name="Hayes R.D."/>
            <person name="Mukherjee M."/>
            <person name="Okumura C.Y."/>
            <person name="Schneider R."/>
            <person name="Smith A.J."/>
            <person name="Vanacova S."/>
            <person name="Villalvazo M."/>
            <person name="Haas B.J."/>
            <person name="Pertea M."/>
            <person name="Feldblyum T.V."/>
            <person name="Utterback T.R."/>
            <person name="Shu C.L."/>
            <person name="Osoegawa K."/>
            <person name="de Jong P.J."/>
            <person name="Hrdy I."/>
            <person name="Horvathova L."/>
            <person name="Zubacova Z."/>
            <person name="Dolezal P."/>
            <person name="Malik S.B."/>
            <person name="Logsdon J.M. Jr."/>
            <person name="Henze K."/>
            <person name="Gupta A."/>
            <person name="Wang C.C."/>
            <person name="Dunne R.L."/>
            <person name="Upcroft J.A."/>
            <person name="Upcroft P."/>
            <person name="White O."/>
            <person name="Salzberg S.L."/>
            <person name="Tang P."/>
            <person name="Chiu C.-H."/>
            <person name="Lee Y.-S."/>
            <person name="Embley T.M."/>
            <person name="Coombs G.H."/>
            <person name="Mottram J.C."/>
            <person name="Tachezy J."/>
            <person name="Fraser-Liggett C.M."/>
            <person name="Johnson P.J."/>
        </authorList>
    </citation>
    <scope>NUCLEOTIDE SEQUENCE [LARGE SCALE GENOMIC DNA]</scope>
    <source>
        <strain evidence="2">G3</strain>
    </source>
</reference>
<protein>
    <recommendedName>
        <fullName evidence="1">Initiator binding domain-containing protein</fullName>
    </recommendedName>
</protein>
<reference evidence="2" key="1">
    <citation type="submission" date="2006-10" db="EMBL/GenBank/DDBJ databases">
        <authorList>
            <person name="Amadeo P."/>
            <person name="Zhao Q."/>
            <person name="Wortman J."/>
            <person name="Fraser-Liggett C."/>
            <person name="Carlton J."/>
        </authorList>
    </citation>
    <scope>NUCLEOTIDE SEQUENCE</scope>
    <source>
        <strain evidence="2">G3</strain>
    </source>
</reference>
<accession>A2DFT0</accession>
<dbReference type="Pfam" id="PF10416">
    <property type="entry name" value="IBD"/>
    <property type="match status" value="1"/>
</dbReference>
<dbReference type="EMBL" id="DS113195">
    <property type="protein sequence ID" value="EAY20783.1"/>
    <property type="molecule type" value="Genomic_DNA"/>
</dbReference>
<dbReference type="InterPro" id="IPR018845">
    <property type="entry name" value="Initiator-bd"/>
</dbReference>
<dbReference type="KEGG" id="tva:5466327"/>
<name>A2DFT0_TRIV3</name>
<gene>
    <name evidence="2" type="ORF">TVAG_391670</name>
</gene>
<dbReference type="VEuPathDB" id="TrichDB:TVAG_391670"/>
<evidence type="ECO:0000313" key="2">
    <source>
        <dbReference type="EMBL" id="EAY20783.1"/>
    </source>
</evidence>
<keyword evidence="3" id="KW-1185">Reference proteome</keyword>
<sequence length="257" mass="29792">MRSFGREIYEDDSFPGSFWNMLPEEDRDAFLVMRDNFYEGFKGENYQDILEEIYKYNFRNPEFVEERSIVSGLAFCGPYLLINYRQFKKVICRYKCSIHNGLSALGYKLETNDAKKITVITAAIQSVIDDPVLAERWDMYGYYSGTGSVFLTNCSDLNLPLIELRDEKETTNSHTFGNLPIVKAPPPPESPLPPYKFTIAENILNEEEDHIEFQQNTMSNPIISPLDEDNFDPLVFDNSSFENQKDMYDIGNMFLTF</sequence>
<dbReference type="VEuPathDB" id="TrichDB:TVAGG3_0322910"/>